<dbReference type="Proteomes" id="UP000321301">
    <property type="component" value="Unassembled WGS sequence"/>
</dbReference>
<dbReference type="RefSeq" id="WP_020893735.1">
    <property type="nucleotide sequence ID" value="NZ_BJYV01000040.1"/>
</dbReference>
<dbReference type="EMBL" id="BJYV01000040">
    <property type="protein sequence ID" value="GEO24161.1"/>
    <property type="molecule type" value="Genomic_DNA"/>
</dbReference>
<evidence type="ECO:0000313" key="1">
    <source>
        <dbReference type="EMBL" id="GEO24161.1"/>
    </source>
</evidence>
<gene>
    <name evidence="1" type="ORF">CQA01_46950</name>
</gene>
<sequence>MDLRIFKQLRENYEKFIANAEKAVNEDKAKDQTRSIFFDRKTIEELLAKTDEKEGGLKIYLGMYDKETVKVRGEKEDGEDYIGKLTLILAASNDNSSTTDDSWIRNGGKICPPDCK</sequence>
<accession>A0A512CIW4</accession>
<comment type="caution">
    <text evidence="1">The sequence shown here is derived from an EMBL/GenBank/DDBJ whole genome shotgun (WGS) entry which is preliminary data.</text>
</comment>
<evidence type="ECO:0000313" key="2">
    <source>
        <dbReference type="Proteomes" id="UP000321301"/>
    </source>
</evidence>
<name>A0A512CIW4_9BACT</name>
<protein>
    <submittedName>
        <fullName evidence="1">Uncharacterized protein</fullName>
    </submittedName>
</protein>
<organism evidence="1 2">
    <name type="scientific">Cyclobacterium qasimii</name>
    <dbReference type="NCBI Taxonomy" id="1350429"/>
    <lineage>
        <taxon>Bacteria</taxon>
        <taxon>Pseudomonadati</taxon>
        <taxon>Bacteroidota</taxon>
        <taxon>Cytophagia</taxon>
        <taxon>Cytophagales</taxon>
        <taxon>Cyclobacteriaceae</taxon>
        <taxon>Cyclobacterium</taxon>
    </lineage>
</organism>
<keyword evidence="2" id="KW-1185">Reference proteome</keyword>
<proteinExistence type="predicted"/>
<reference evidence="1 2" key="1">
    <citation type="submission" date="2019-07" db="EMBL/GenBank/DDBJ databases">
        <title>Whole genome shotgun sequence of Cyclobacterium qasimii NBRC 106168.</title>
        <authorList>
            <person name="Hosoyama A."/>
            <person name="Uohara A."/>
            <person name="Ohji S."/>
            <person name="Ichikawa N."/>
        </authorList>
    </citation>
    <scope>NUCLEOTIDE SEQUENCE [LARGE SCALE GENOMIC DNA]</scope>
    <source>
        <strain evidence="1 2">NBRC 106168</strain>
    </source>
</reference>
<dbReference type="AlphaFoldDB" id="A0A512CIW4"/>